<dbReference type="OrthoDB" id="21449at2759"/>
<organism evidence="3 4">
    <name type="scientific">Leptobrachium leishanense</name>
    <name type="common">Leishan spiny toad</name>
    <dbReference type="NCBI Taxonomy" id="445787"/>
    <lineage>
        <taxon>Eukaryota</taxon>
        <taxon>Metazoa</taxon>
        <taxon>Chordata</taxon>
        <taxon>Craniata</taxon>
        <taxon>Vertebrata</taxon>
        <taxon>Euteleostomi</taxon>
        <taxon>Amphibia</taxon>
        <taxon>Batrachia</taxon>
        <taxon>Anura</taxon>
        <taxon>Pelobatoidea</taxon>
        <taxon>Megophryidae</taxon>
        <taxon>Leptobrachium</taxon>
    </lineage>
</organism>
<feature type="region of interest" description="Disordered" evidence="1">
    <location>
        <begin position="1540"/>
        <end position="1566"/>
    </location>
</feature>
<feature type="region of interest" description="Disordered" evidence="1">
    <location>
        <begin position="896"/>
        <end position="919"/>
    </location>
</feature>
<evidence type="ECO:0000313" key="4">
    <source>
        <dbReference type="Proteomes" id="UP000694569"/>
    </source>
</evidence>
<dbReference type="Pfam" id="PF23450">
    <property type="entry name" value="KIAA2026_hel"/>
    <property type="match status" value="1"/>
</dbReference>
<dbReference type="Ensembl" id="ENSLLET00000002794.1">
    <property type="protein sequence ID" value="ENSLLEP00000002676.1"/>
    <property type="gene ID" value="ENSLLEG00000001755.1"/>
</dbReference>
<dbReference type="PANTHER" id="PTHR31095">
    <property type="entry name" value="RIKEN CDNA 9930021J03 GENE"/>
    <property type="match status" value="1"/>
</dbReference>
<feature type="region of interest" description="Disordered" evidence="1">
    <location>
        <begin position="1"/>
        <end position="33"/>
    </location>
</feature>
<evidence type="ECO:0000256" key="1">
    <source>
        <dbReference type="SAM" id="MobiDB-lite"/>
    </source>
</evidence>
<dbReference type="InterPro" id="IPR056522">
    <property type="entry name" value="KIAA2026_hel"/>
</dbReference>
<dbReference type="Proteomes" id="UP000694569">
    <property type="component" value="Unplaced"/>
</dbReference>
<dbReference type="InterPro" id="IPR040214">
    <property type="entry name" value="BRD10"/>
</dbReference>
<feature type="region of interest" description="Disordered" evidence="1">
    <location>
        <begin position="65"/>
        <end position="84"/>
    </location>
</feature>
<feature type="compositionally biased region" description="Polar residues" evidence="1">
    <location>
        <begin position="899"/>
        <end position="919"/>
    </location>
</feature>
<accession>A0A8C5LR08</accession>
<feature type="compositionally biased region" description="Low complexity" evidence="1">
    <location>
        <begin position="1651"/>
        <end position="1661"/>
    </location>
</feature>
<dbReference type="PANTHER" id="PTHR31095:SF3">
    <property type="entry name" value="RIKEN CDNA 9930021J03 GENE"/>
    <property type="match status" value="1"/>
</dbReference>
<name>A0A8C5LR08_9ANUR</name>
<protein>
    <submittedName>
        <fullName evidence="3">Bromodomain containing 10</fullName>
    </submittedName>
</protein>
<dbReference type="GeneTree" id="ENSGT00390000011483"/>
<sequence length="1793" mass="196076">MASMINLRERTPIAATSRSRNEEDRAPTCTSIRLRSTTRSLANSIYGAGDSLTGQVIKQEELQKTKEEKRLKEQERKEAEEASQKEVEEWDKNLLALAAPTRMQIMWEIPAIGHFLCLAQQILNLPEIVFYELERCLLMPQCSVFLSKIMTSLLSPPHRRSSLHRRPSLPYRAWEAALRQKVQLWYTNMSQADKPERCAEKLGLCSQFFQVLGEVNPLEHKGFHELPFYQKVWLLKGLCDFVYETQSEVQDAVLGQPIHECREVILGYDAQENAYIHFPQFCGADVRVYKQKPLRAPVFPIPPIQIKRTPKIKQERSKCKYTNKCNGEMRQIPSSPVDKPEQQSPCHDDFSAGCHFENCHSPEGKRVVTSCESKAHDTSDAITGCCKENMEKPFKAGEPVRYGEPLSPGEVRILENLDKSGDTTVPKQTTSPLKENALKACQVHINGYHPESTDFICHRVAVDILVDHPILNQKKLKLSKMREKKRRKKKKKFKDILNANVQAKREGLQLHTLKSLKTETHNKMYFKKKRVKHKKHKSAKQAVSKKTISKKRKTFTSFPSGPEFELVCTNLDELRELMSKIGGELKGLENNKKKSEKWHLRKQAVKELRSTLVRLLNELLPWEPKLLKAYQRNRARLKKDYEDFKKQLESEHFTEESCSREECASNKPKTPATATSDAYNQQILKPEHSENLQKTELDMSGNRLLKKESFPRDVLPSQPKSWKRQCKQQFYTDNVSAEVSPRKRGKFSSLEVPSQCMEVGYSSKDNKNIESEATAIIKDSFDTSLVDLRKGTNPIQALLVKTVGNKVALTTQNASSSESSVLCTVEPSQVKSLLSCQTASPSPLQVIYKMPDGHCVSVDQNAVKIQMQPVIDSKTGEKLVQQVLLLPKNLFIQHKEAKTSNTHSPSTGESQTLLPNSVGQACGNVTPSVPITNLVTTDRASQPTPSVYNKNVLQSHSRLAAPQQTSFPVSSTESNKNISPVLASSFSPTLLPSLVSFPVLPDIGRSTMGKGNSLTNSLSNPTPIMSMDVAEAKQELKTVCIRDSQSILVRTRGGNTGVVKVQANQEQSSSVISPNSVFTFTPQLQSFLVSKSKTSASSTFASSSNAAPFLLPCFKASPGLSMTSPPVPGFDKLLMQESESNTKTTQCNVPYQGSDKMVNPSNYFSTIPATSSCLPSVVHSKMDSTAGFATTLSCNSIGQGSSVFTQAGSDLRHSKSNPSCIVQPDSTTTSRTEVISGTALQQVMLVSSPPILTPGNSAKINFMPTATSSASTTQKLLFINAQVPAVSSSSGVALQTIKPGPSSLIDRTFVKTSEQPQIILIPSTMGSPVKVNSAPIVSQVKDVKIGLTIGQTIVNNSGAKQNILPVNILQNTLSKVDENSQKGLTTPKTPTFVQVVHRTASNVGHVGVAARSNPGSTSTDLPSINSTMAKCSMVNNNIKGYMQRMETSLSKTQSSTTVGNTVAISTVKTGHLSSSVLLSTTQVTGHVKSVFSTLPTPHPSVVNSQINAVPAVTTHQPASKDKMGAIQFSLPRFPKQLATNAVSSPSVPTPLSSLSASKPGTTFSGSQAHTHILQTSSVPSISQPRTLSDSSTHQKIVLNTSTPLAPGTQITINGTRFIVPPQGLGAGNHMLLLSTNAKQGLPGSANFVERGQNNNTGQQNQSKQSGPIAHSPNQPFGTSKSNDCISTNPLVPAITDMALKDFSVTLVDRSTITCPQPQSGLQPLIVPALLRGGILQPNRSLPVLGDMPLKDSTILNPINSLVESAFLPSPKMSKNICTETAVPSCKSVVQHTQ</sequence>
<reference evidence="3" key="2">
    <citation type="submission" date="2025-09" db="UniProtKB">
        <authorList>
            <consortium name="Ensembl"/>
        </authorList>
    </citation>
    <scope>IDENTIFICATION</scope>
</reference>
<evidence type="ECO:0000313" key="3">
    <source>
        <dbReference type="Ensembl" id="ENSLLEP00000002676.1"/>
    </source>
</evidence>
<gene>
    <name evidence="3" type="primary">BRD10</name>
</gene>
<keyword evidence="4" id="KW-1185">Reference proteome</keyword>
<feature type="compositionally biased region" description="Polar residues" evidence="1">
    <location>
        <begin position="1671"/>
        <end position="1682"/>
    </location>
</feature>
<evidence type="ECO:0000259" key="2">
    <source>
        <dbReference type="Pfam" id="PF23450"/>
    </source>
</evidence>
<feature type="region of interest" description="Disordered" evidence="1">
    <location>
        <begin position="1642"/>
        <end position="1682"/>
    </location>
</feature>
<proteinExistence type="predicted"/>
<feature type="domain" description="Uncharacterized bromodomain-containing protein 10 helical" evidence="2">
    <location>
        <begin position="108"/>
        <end position="249"/>
    </location>
</feature>
<feature type="compositionally biased region" description="Low complexity" evidence="1">
    <location>
        <begin position="1541"/>
        <end position="1557"/>
    </location>
</feature>
<reference evidence="3" key="1">
    <citation type="submission" date="2025-08" db="UniProtKB">
        <authorList>
            <consortium name="Ensembl"/>
        </authorList>
    </citation>
    <scope>IDENTIFICATION</scope>
</reference>